<dbReference type="PROSITE" id="PS50113">
    <property type="entry name" value="PAC"/>
    <property type="match status" value="1"/>
</dbReference>
<dbReference type="Pfam" id="PF08447">
    <property type="entry name" value="PAS_3"/>
    <property type="match status" value="1"/>
</dbReference>
<evidence type="ECO:0000256" key="1">
    <source>
        <dbReference type="ARBA" id="ARBA00000085"/>
    </source>
</evidence>
<dbReference type="InterPro" id="IPR005467">
    <property type="entry name" value="His_kinase_dom"/>
</dbReference>
<sequence>MPTSANTRTEYTLADEDLRLVADSVPHIVWVAGRDGRTLYVNRWALEYGGSTGEVDPADDWVAAVHPDDVTDVSRAWLTASRNGAEYSIDCRLRRADGQYRWHRFRNLPLHDAEGRMVRWVATATDIHEQKELEAGLRRAQQETAHALARLEMLLSAAPVGIGFTDWDLRIVQVNATLAAMMGSEVAAELVGRPLTEVADRLWPTVGPLCRRVLSEGRPALGVEVTWVSPAAPDVVHSWLANFYPLTDDGLVIGVAMAVVDITARVEAEQFRSVVVDHMAEGLCTVDEHGTVLSVNPAAAQILGRSREELCGLPVSQAIRTLSGASEDCAVGAAVDGTQTGATTIVQPDGVTVAISYSVAPLRLGAKVGGQVIVFRDVTAEQERQRQEIESRHDQKLESLGRLSAGIAHEINTPIQFVGDNTRFLATSYQQMLDLLTVYRKCLGITGDAVEGAAPVPWEDRLRHAAEAEEEADIEYLTDEVPIAVAQSLEGIDRVASLVRAMKSFSYKDDGHPAYADINKALETTLTVARNEVKYVADVHVDLGDLPEVLCHIGDLNQVFLNLLVNAADAMRGRDGRGQVRVATRLVDGTAVVTIADDGCGIPPELHELIFEPFFTTKEVGKGTGQGLALARSVVDKHGGAISVRSAPGEGTEIVIQLPVGGRTGVRS</sequence>
<organism evidence="10 11">
    <name type="scientific">Pilimelia columellifera subsp. columellifera</name>
    <dbReference type="NCBI Taxonomy" id="706583"/>
    <lineage>
        <taxon>Bacteria</taxon>
        <taxon>Bacillati</taxon>
        <taxon>Actinomycetota</taxon>
        <taxon>Actinomycetes</taxon>
        <taxon>Micromonosporales</taxon>
        <taxon>Micromonosporaceae</taxon>
        <taxon>Pilimelia</taxon>
    </lineage>
</organism>
<dbReference type="InterPro" id="IPR013655">
    <property type="entry name" value="PAS_fold_3"/>
</dbReference>
<dbReference type="PANTHER" id="PTHR43304:SF1">
    <property type="entry name" value="PAC DOMAIN-CONTAINING PROTEIN"/>
    <property type="match status" value="1"/>
</dbReference>
<dbReference type="SMART" id="SM00387">
    <property type="entry name" value="HATPase_c"/>
    <property type="match status" value="1"/>
</dbReference>
<dbReference type="PRINTS" id="PR00344">
    <property type="entry name" value="BCTRLSENSOR"/>
</dbReference>
<dbReference type="InterPro" id="IPR000700">
    <property type="entry name" value="PAS-assoc_C"/>
</dbReference>
<dbReference type="InterPro" id="IPR004358">
    <property type="entry name" value="Sig_transdc_His_kin-like_C"/>
</dbReference>
<dbReference type="InterPro" id="IPR000014">
    <property type="entry name" value="PAS"/>
</dbReference>
<evidence type="ECO:0000259" key="9">
    <source>
        <dbReference type="PROSITE" id="PS50113"/>
    </source>
</evidence>
<dbReference type="SUPFAM" id="SSF55785">
    <property type="entry name" value="PYP-like sensor domain (PAS domain)"/>
    <property type="match status" value="3"/>
</dbReference>
<dbReference type="InterPro" id="IPR036890">
    <property type="entry name" value="HATPase_C_sf"/>
</dbReference>
<dbReference type="Gene3D" id="3.30.450.20">
    <property type="entry name" value="PAS domain"/>
    <property type="match status" value="3"/>
</dbReference>
<evidence type="ECO:0000313" key="10">
    <source>
        <dbReference type="EMBL" id="GAA2530346.1"/>
    </source>
</evidence>
<evidence type="ECO:0000256" key="3">
    <source>
        <dbReference type="ARBA" id="ARBA00022553"/>
    </source>
</evidence>
<dbReference type="Gene3D" id="3.30.565.10">
    <property type="entry name" value="Histidine kinase-like ATPase, C-terminal domain"/>
    <property type="match status" value="1"/>
</dbReference>
<dbReference type="InterPro" id="IPR013656">
    <property type="entry name" value="PAS_4"/>
</dbReference>
<evidence type="ECO:0000259" key="7">
    <source>
        <dbReference type="PROSITE" id="PS50109"/>
    </source>
</evidence>
<gene>
    <name evidence="10" type="ORF">GCM10010201_32230</name>
</gene>
<protein>
    <recommendedName>
        <fullName evidence="2">histidine kinase</fullName>
        <ecNumber evidence="2">2.7.13.3</ecNumber>
    </recommendedName>
</protein>
<keyword evidence="6" id="KW-0902">Two-component regulatory system</keyword>
<dbReference type="InterPro" id="IPR052162">
    <property type="entry name" value="Sensor_kinase/Photoreceptor"/>
</dbReference>
<dbReference type="NCBIfam" id="TIGR00229">
    <property type="entry name" value="sensory_box"/>
    <property type="match status" value="3"/>
</dbReference>
<name>A0ABP6B098_9ACTN</name>
<dbReference type="SMART" id="SM00086">
    <property type="entry name" value="PAC"/>
    <property type="match status" value="1"/>
</dbReference>
<dbReference type="SUPFAM" id="SSF55874">
    <property type="entry name" value="ATPase domain of HSP90 chaperone/DNA topoisomerase II/histidine kinase"/>
    <property type="match status" value="1"/>
</dbReference>
<reference evidence="11" key="1">
    <citation type="journal article" date="2019" name="Int. J. Syst. Evol. Microbiol.">
        <title>The Global Catalogue of Microorganisms (GCM) 10K type strain sequencing project: providing services to taxonomists for standard genome sequencing and annotation.</title>
        <authorList>
            <consortium name="The Broad Institute Genomics Platform"/>
            <consortium name="The Broad Institute Genome Sequencing Center for Infectious Disease"/>
            <person name="Wu L."/>
            <person name="Ma J."/>
        </authorList>
    </citation>
    <scope>NUCLEOTIDE SEQUENCE [LARGE SCALE GENOMIC DNA]</scope>
    <source>
        <strain evidence="11">JCM 3367</strain>
    </source>
</reference>
<dbReference type="RefSeq" id="WP_344173963.1">
    <property type="nucleotide sequence ID" value="NZ_BAAARY010000020.1"/>
</dbReference>
<evidence type="ECO:0000256" key="4">
    <source>
        <dbReference type="ARBA" id="ARBA00022679"/>
    </source>
</evidence>
<dbReference type="CDD" id="cd00130">
    <property type="entry name" value="PAS"/>
    <property type="match status" value="2"/>
</dbReference>
<dbReference type="Pfam" id="PF02518">
    <property type="entry name" value="HATPase_c"/>
    <property type="match status" value="1"/>
</dbReference>
<dbReference type="PROSITE" id="PS50109">
    <property type="entry name" value="HIS_KIN"/>
    <property type="match status" value="1"/>
</dbReference>
<proteinExistence type="predicted"/>
<dbReference type="InterPro" id="IPR035965">
    <property type="entry name" value="PAS-like_dom_sf"/>
</dbReference>
<dbReference type="InterPro" id="IPR001610">
    <property type="entry name" value="PAC"/>
</dbReference>
<dbReference type="Pfam" id="PF08448">
    <property type="entry name" value="PAS_4"/>
    <property type="match status" value="2"/>
</dbReference>
<feature type="domain" description="Histidine kinase" evidence="7">
    <location>
        <begin position="406"/>
        <end position="662"/>
    </location>
</feature>
<evidence type="ECO:0000259" key="8">
    <source>
        <dbReference type="PROSITE" id="PS50112"/>
    </source>
</evidence>
<accession>A0ABP6B098</accession>
<dbReference type="EMBL" id="BAAARY010000020">
    <property type="protein sequence ID" value="GAA2530346.1"/>
    <property type="molecule type" value="Genomic_DNA"/>
</dbReference>
<dbReference type="EC" id="2.7.13.3" evidence="2"/>
<dbReference type="SMART" id="SM00091">
    <property type="entry name" value="PAS"/>
    <property type="match status" value="3"/>
</dbReference>
<dbReference type="PROSITE" id="PS50112">
    <property type="entry name" value="PAS"/>
    <property type="match status" value="1"/>
</dbReference>
<keyword evidence="3" id="KW-0597">Phosphoprotein</keyword>
<evidence type="ECO:0000256" key="2">
    <source>
        <dbReference type="ARBA" id="ARBA00012438"/>
    </source>
</evidence>
<keyword evidence="5" id="KW-0418">Kinase</keyword>
<comment type="catalytic activity">
    <reaction evidence="1">
        <text>ATP + protein L-histidine = ADP + protein N-phospho-L-histidine.</text>
        <dbReference type="EC" id="2.7.13.3"/>
    </reaction>
</comment>
<keyword evidence="11" id="KW-1185">Reference proteome</keyword>
<dbReference type="InterPro" id="IPR003594">
    <property type="entry name" value="HATPase_dom"/>
</dbReference>
<keyword evidence="4" id="KW-0808">Transferase</keyword>
<evidence type="ECO:0000256" key="6">
    <source>
        <dbReference type="ARBA" id="ARBA00023012"/>
    </source>
</evidence>
<comment type="caution">
    <text evidence="10">The sequence shown here is derived from an EMBL/GenBank/DDBJ whole genome shotgun (WGS) entry which is preliminary data.</text>
</comment>
<feature type="domain" description="PAC" evidence="9">
    <location>
        <begin position="87"/>
        <end position="139"/>
    </location>
</feature>
<feature type="domain" description="PAS" evidence="8">
    <location>
        <begin position="268"/>
        <end position="312"/>
    </location>
</feature>
<dbReference type="PANTHER" id="PTHR43304">
    <property type="entry name" value="PHYTOCHROME-LIKE PROTEIN CPH1"/>
    <property type="match status" value="1"/>
</dbReference>
<evidence type="ECO:0000313" key="11">
    <source>
        <dbReference type="Proteomes" id="UP001499978"/>
    </source>
</evidence>
<dbReference type="Proteomes" id="UP001499978">
    <property type="component" value="Unassembled WGS sequence"/>
</dbReference>
<dbReference type="Gene3D" id="1.10.287.130">
    <property type="match status" value="1"/>
</dbReference>
<evidence type="ECO:0000256" key="5">
    <source>
        <dbReference type="ARBA" id="ARBA00022777"/>
    </source>
</evidence>